<dbReference type="Pfam" id="PF04389">
    <property type="entry name" value="Peptidase_M28"/>
    <property type="match status" value="1"/>
</dbReference>
<feature type="chain" id="PRO_5011567189" evidence="1">
    <location>
        <begin position="23"/>
        <end position="304"/>
    </location>
</feature>
<dbReference type="GO" id="GO:0006508">
    <property type="term" value="P:proteolysis"/>
    <property type="evidence" value="ECO:0007669"/>
    <property type="project" value="InterPro"/>
</dbReference>
<protein>
    <submittedName>
        <fullName evidence="3">Peptidase family M28</fullName>
    </submittedName>
</protein>
<feature type="signal peptide" evidence="1">
    <location>
        <begin position="1"/>
        <end position="22"/>
    </location>
</feature>
<dbReference type="RefSeq" id="WP_092205973.1">
    <property type="nucleotide sequence ID" value="NZ_FOVN01000001.1"/>
</dbReference>
<gene>
    <name evidence="3" type="ORF">SAMN04487989_101406</name>
</gene>
<dbReference type="AlphaFoldDB" id="A0A1I4YZN9"/>
<dbReference type="InterPro" id="IPR045175">
    <property type="entry name" value="M28_fam"/>
</dbReference>
<dbReference type="EMBL" id="FOVN01000001">
    <property type="protein sequence ID" value="SFN43471.1"/>
    <property type="molecule type" value="Genomic_DNA"/>
</dbReference>
<proteinExistence type="predicted"/>
<dbReference type="PANTHER" id="PTHR12147:SF26">
    <property type="entry name" value="PEPTIDASE M28 DOMAIN-CONTAINING PROTEIN"/>
    <property type="match status" value="1"/>
</dbReference>
<accession>A0A1I4YZN9</accession>
<dbReference type="STRING" id="649333.SAMN04487989_101406"/>
<dbReference type="GO" id="GO:0008235">
    <property type="term" value="F:metalloexopeptidase activity"/>
    <property type="evidence" value="ECO:0007669"/>
    <property type="project" value="InterPro"/>
</dbReference>
<dbReference type="PANTHER" id="PTHR12147">
    <property type="entry name" value="METALLOPEPTIDASE M28 FAMILY MEMBER"/>
    <property type="match status" value="1"/>
</dbReference>
<dbReference type="Proteomes" id="UP000198705">
    <property type="component" value="Unassembled WGS sequence"/>
</dbReference>
<dbReference type="OrthoDB" id="9778250at2"/>
<dbReference type="PROSITE" id="PS51257">
    <property type="entry name" value="PROKAR_LIPOPROTEIN"/>
    <property type="match status" value="1"/>
</dbReference>
<evidence type="ECO:0000259" key="2">
    <source>
        <dbReference type="Pfam" id="PF04389"/>
    </source>
</evidence>
<dbReference type="SUPFAM" id="SSF53187">
    <property type="entry name" value="Zn-dependent exopeptidases"/>
    <property type="match status" value="1"/>
</dbReference>
<feature type="domain" description="Peptidase M28" evidence="2">
    <location>
        <begin position="97"/>
        <end position="293"/>
    </location>
</feature>
<evidence type="ECO:0000313" key="4">
    <source>
        <dbReference type="Proteomes" id="UP000198705"/>
    </source>
</evidence>
<evidence type="ECO:0000256" key="1">
    <source>
        <dbReference type="SAM" id="SignalP"/>
    </source>
</evidence>
<organism evidence="3 4">
    <name type="scientific">Bizionia echini</name>
    <dbReference type="NCBI Taxonomy" id="649333"/>
    <lineage>
        <taxon>Bacteria</taxon>
        <taxon>Pseudomonadati</taxon>
        <taxon>Bacteroidota</taxon>
        <taxon>Flavobacteriia</taxon>
        <taxon>Flavobacteriales</taxon>
        <taxon>Flavobacteriaceae</taxon>
        <taxon>Bizionia</taxon>
    </lineage>
</organism>
<keyword evidence="1" id="KW-0732">Signal</keyword>
<sequence>MKSTNFILSTAFILLFSCLSFGQINNTYNFNPDNLLNHVKELASDAYEGRRTGTPGASKAKNYIIEQLELLEVGSLTQNFEQPFTFQSRNKSYNGVNILGSIKGTEFPDKYIVLSAHYDHEGVKNGQIYNGADDDASGVSALLAFAESFKKNPPKHSVILAFFDAEELGLQGSKFFVDNPIVDLKTIVLNINLDMVSRNENNELYVTGIKSHSHLETMYSQLDTPETITIIAGHDGTDGKQNWMFSSDHAPFHMKKIPFLYFGVEDHQDYHQPTDDYENIHPEFYKTAVEHIINIFYKLDVMTF</sequence>
<dbReference type="Gene3D" id="3.40.630.10">
    <property type="entry name" value="Zn peptidases"/>
    <property type="match status" value="1"/>
</dbReference>
<dbReference type="InterPro" id="IPR007484">
    <property type="entry name" value="Peptidase_M28"/>
</dbReference>
<reference evidence="4" key="1">
    <citation type="submission" date="2016-10" db="EMBL/GenBank/DDBJ databases">
        <authorList>
            <person name="Varghese N."/>
            <person name="Submissions S."/>
        </authorList>
    </citation>
    <scope>NUCLEOTIDE SEQUENCE [LARGE SCALE GENOMIC DNA]</scope>
    <source>
        <strain evidence="4">DSM 23925</strain>
    </source>
</reference>
<name>A0A1I4YZN9_9FLAO</name>
<evidence type="ECO:0000313" key="3">
    <source>
        <dbReference type="EMBL" id="SFN43471.1"/>
    </source>
</evidence>
<keyword evidence="4" id="KW-1185">Reference proteome</keyword>